<reference evidence="2 3" key="1">
    <citation type="journal article" date="2018" name="J. Microbiol.">
        <title>Aestuariibaculum marinum sp. nov., a marine bacterium isolated from seawater in South Korea.</title>
        <authorList>
            <person name="Choi J."/>
            <person name="Lee D."/>
            <person name="Jang J.H."/>
            <person name="Cha S."/>
            <person name="Seo T."/>
        </authorList>
    </citation>
    <scope>NUCLEOTIDE SEQUENCE [LARGE SCALE GENOMIC DNA]</scope>
    <source>
        <strain evidence="2 3">IP7</strain>
    </source>
</reference>
<organism evidence="2 3">
    <name type="scientific">Aestuariibaculum marinum</name>
    <dbReference type="NCBI Taxonomy" id="2683592"/>
    <lineage>
        <taxon>Bacteria</taxon>
        <taxon>Pseudomonadati</taxon>
        <taxon>Bacteroidota</taxon>
        <taxon>Flavobacteriia</taxon>
        <taxon>Flavobacteriales</taxon>
        <taxon>Flavobacteriaceae</taxon>
    </lineage>
</organism>
<dbReference type="AlphaFoldDB" id="A0A8J6Q3Q8"/>
<comment type="caution">
    <text evidence="2">The sequence shown here is derived from an EMBL/GenBank/DDBJ whole genome shotgun (WGS) entry which is preliminary data.</text>
</comment>
<evidence type="ECO:0000256" key="1">
    <source>
        <dbReference type="SAM" id="SignalP"/>
    </source>
</evidence>
<dbReference type="EMBL" id="JACVXD010000002">
    <property type="protein sequence ID" value="MBD0823338.1"/>
    <property type="molecule type" value="Genomic_DNA"/>
</dbReference>
<keyword evidence="1" id="KW-0732">Signal</keyword>
<dbReference type="PROSITE" id="PS51257">
    <property type="entry name" value="PROKAR_LIPOPROTEIN"/>
    <property type="match status" value="1"/>
</dbReference>
<evidence type="ECO:0000313" key="2">
    <source>
        <dbReference type="EMBL" id="MBD0823338.1"/>
    </source>
</evidence>
<feature type="signal peptide" evidence="1">
    <location>
        <begin position="1"/>
        <end position="20"/>
    </location>
</feature>
<dbReference type="Pfam" id="PF14054">
    <property type="entry name" value="DUF4249"/>
    <property type="match status" value="1"/>
</dbReference>
<keyword evidence="3" id="KW-1185">Reference proteome</keyword>
<accession>A0A8J6Q3Q8</accession>
<protein>
    <submittedName>
        <fullName evidence="2">DUF4249 domain-containing protein</fullName>
    </submittedName>
</protein>
<evidence type="ECO:0000313" key="3">
    <source>
        <dbReference type="Proteomes" id="UP000621516"/>
    </source>
</evidence>
<dbReference type="InterPro" id="IPR025345">
    <property type="entry name" value="DUF4249"/>
</dbReference>
<dbReference type="Proteomes" id="UP000621516">
    <property type="component" value="Unassembled WGS sequence"/>
</dbReference>
<proteinExistence type="predicted"/>
<gene>
    <name evidence="2" type="ORF">ICJ85_04835</name>
</gene>
<dbReference type="RefSeq" id="WP_188222650.1">
    <property type="nucleotide sequence ID" value="NZ_JACVXD010000002.1"/>
</dbReference>
<sequence length="283" mass="32196">MKRYIKNIVVLIMASLGLLACEDVIEVEVPTGEIRLVIEASLDWEKGTSGNNQTIKLSTSTPYFETTNNTAVTNATVTVTNLDTNEVFDFTNQNDGTYTTTVFVPVENNQYQLDVVYNNETYTAIETLIPVPDINAVNQSQDGGLDPDLLEVNVYFDDPADEDNFYLFRYYEDGDLFPYFEDYSDEFSNGNEIHDFFEKQEDDDNDQAEFQPGDTVDINLYGISEGYYNYMRILIEQYYSGGNPFSSNGVQLKGNCINTTNAENYPYGYFRATQVVKTSYTFE</sequence>
<name>A0A8J6Q3Q8_9FLAO</name>
<feature type="chain" id="PRO_5035273319" evidence="1">
    <location>
        <begin position="21"/>
        <end position="283"/>
    </location>
</feature>